<accession>A0A8H6HKK5</accession>
<comment type="caution">
    <text evidence="1">The sequence shown here is derived from an EMBL/GenBank/DDBJ whole genome shotgun (WGS) entry which is preliminary data.</text>
</comment>
<dbReference type="EMBL" id="JACGCI010000075">
    <property type="protein sequence ID" value="KAF6748072.1"/>
    <property type="molecule type" value="Genomic_DNA"/>
</dbReference>
<dbReference type="OrthoDB" id="2742740at2759"/>
<feature type="non-terminal residue" evidence="1">
    <location>
        <position position="163"/>
    </location>
</feature>
<organism evidence="1 2">
    <name type="scientific">Ephemerocybe angulata</name>
    <dbReference type="NCBI Taxonomy" id="980116"/>
    <lineage>
        <taxon>Eukaryota</taxon>
        <taxon>Fungi</taxon>
        <taxon>Dikarya</taxon>
        <taxon>Basidiomycota</taxon>
        <taxon>Agaricomycotina</taxon>
        <taxon>Agaricomycetes</taxon>
        <taxon>Agaricomycetidae</taxon>
        <taxon>Agaricales</taxon>
        <taxon>Agaricineae</taxon>
        <taxon>Psathyrellaceae</taxon>
        <taxon>Ephemerocybe</taxon>
    </lineage>
</organism>
<proteinExistence type="predicted"/>
<keyword evidence="2" id="KW-1185">Reference proteome</keyword>
<dbReference type="Proteomes" id="UP000521943">
    <property type="component" value="Unassembled WGS sequence"/>
</dbReference>
<dbReference type="AlphaFoldDB" id="A0A8H6HKK5"/>
<gene>
    <name evidence="1" type="ORF">DFP72DRAFT_766041</name>
</gene>
<protein>
    <submittedName>
        <fullName evidence="1">Uncharacterized protein</fullName>
    </submittedName>
</protein>
<evidence type="ECO:0000313" key="1">
    <source>
        <dbReference type="EMBL" id="KAF6748072.1"/>
    </source>
</evidence>
<sequence>PPCVRSIEKDLLGDYVPPSEPPDTPFVQEPLSKPDILSLKHYVAWRKSNGTVQAYNEHRAVLKDATGDDILSLYMVRKLARCIARLEPQVVDMCPRSCIAYTGSYSALKKCPYVHQKTKQACNTPRYKMTRSGKLVPRAQFKVLPVAASIQALYANVESSKLL</sequence>
<evidence type="ECO:0000313" key="2">
    <source>
        <dbReference type="Proteomes" id="UP000521943"/>
    </source>
</evidence>
<reference evidence="1 2" key="1">
    <citation type="submission" date="2020-07" db="EMBL/GenBank/DDBJ databases">
        <title>Comparative genomics of pyrophilous fungi reveals a link between fire events and developmental genes.</title>
        <authorList>
            <consortium name="DOE Joint Genome Institute"/>
            <person name="Steindorff A.S."/>
            <person name="Carver A."/>
            <person name="Calhoun S."/>
            <person name="Stillman K."/>
            <person name="Liu H."/>
            <person name="Lipzen A."/>
            <person name="Pangilinan J."/>
            <person name="Labutti K."/>
            <person name="Bruns T.D."/>
            <person name="Grigoriev I.V."/>
        </authorList>
    </citation>
    <scope>NUCLEOTIDE SEQUENCE [LARGE SCALE GENOMIC DNA]</scope>
    <source>
        <strain evidence="1 2">CBS 144469</strain>
    </source>
</reference>
<name>A0A8H6HKK5_9AGAR</name>
<feature type="non-terminal residue" evidence="1">
    <location>
        <position position="1"/>
    </location>
</feature>